<protein>
    <recommendedName>
        <fullName evidence="4">Lycopene cyclase domain-containing protein</fullName>
    </recommendedName>
</protein>
<keyword evidence="1" id="KW-0812">Transmembrane</keyword>
<proteinExistence type="predicted"/>
<feature type="transmembrane region" description="Helical" evidence="1">
    <location>
        <begin position="87"/>
        <end position="106"/>
    </location>
</feature>
<gene>
    <name evidence="2" type="ORF">ACFQ21_02895</name>
</gene>
<feature type="transmembrane region" description="Helical" evidence="1">
    <location>
        <begin position="112"/>
        <end position="130"/>
    </location>
</feature>
<feature type="transmembrane region" description="Helical" evidence="1">
    <location>
        <begin position="31"/>
        <end position="51"/>
    </location>
</feature>
<evidence type="ECO:0008006" key="4">
    <source>
        <dbReference type="Google" id="ProtNLM"/>
    </source>
</evidence>
<organism evidence="2 3">
    <name type="scientific">Ohtaekwangia kribbensis</name>
    <dbReference type="NCBI Taxonomy" id="688913"/>
    <lineage>
        <taxon>Bacteria</taxon>
        <taxon>Pseudomonadati</taxon>
        <taxon>Bacteroidota</taxon>
        <taxon>Cytophagia</taxon>
        <taxon>Cytophagales</taxon>
        <taxon>Fulvivirgaceae</taxon>
        <taxon>Ohtaekwangia</taxon>
    </lineage>
</organism>
<dbReference type="EMBL" id="JBHTKA010000001">
    <property type="protein sequence ID" value="MFD0998231.1"/>
    <property type="molecule type" value="Genomic_DNA"/>
</dbReference>
<evidence type="ECO:0000256" key="1">
    <source>
        <dbReference type="SAM" id="Phobius"/>
    </source>
</evidence>
<evidence type="ECO:0000313" key="3">
    <source>
        <dbReference type="Proteomes" id="UP001597112"/>
    </source>
</evidence>
<dbReference type="RefSeq" id="WP_377574578.1">
    <property type="nucleotide sequence ID" value="NZ_JBHTKA010000001.1"/>
</dbReference>
<feature type="transmembrane region" description="Helical" evidence="1">
    <location>
        <begin position="150"/>
        <end position="169"/>
    </location>
</feature>
<accession>A0ABW3JYI7</accession>
<keyword evidence="1" id="KW-1133">Transmembrane helix</keyword>
<feature type="transmembrane region" description="Helical" evidence="1">
    <location>
        <begin position="6"/>
        <end position="24"/>
    </location>
</feature>
<comment type="caution">
    <text evidence="2">The sequence shown here is derived from an EMBL/GenBank/DDBJ whole genome shotgun (WGS) entry which is preliminary data.</text>
</comment>
<name>A0ABW3JYI7_9BACT</name>
<evidence type="ECO:0000313" key="2">
    <source>
        <dbReference type="EMBL" id="MFD0998231.1"/>
    </source>
</evidence>
<feature type="transmembrane region" description="Helical" evidence="1">
    <location>
        <begin position="189"/>
        <end position="209"/>
    </location>
</feature>
<sequence>MNRFIPYFEFVAFLTSLLAFPIIKKSKYLRLFPLLLFIIVLVEVYQLFFMSKGSVNAWIYNIQIPLQHLLYLIILHQAVEQSSYKRFLVASGVTLIVFSTLTNLFIVEDKHFNVQAYCLGSVLVIIGILVKFYEMLQNPTDFNFLRKPFFYMLFAFLLFNVGTLPYFAMGNWLYFVTTHKDILMMLANVMSVLNYILYTTYTAMFLWMIQRKGYS</sequence>
<dbReference type="Proteomes" id="UP001597112">
    <property type="component" value="Unassembled WGS sequence"/>
</dbReference>
<keyword evidence="3" id="KW-1185">Reference proteome</keyword>
<reference evidence="3" key="1">
    <citation type="journal article" date="2019" name="Int. J. Syst. Evol. Microbiol.">
        <title>The Global Catalogue of Microorganisms (GCM) 10K type strain sequencing project: providing services to taxonomists for standard genome sequencing and annotation.</title>
        <authorList>
            <consortium name="The Broad Institute Genomics Platform"/>
            <consortium name="The Broad Institute Genome Sequencing Center for Infectious Disease"/>
            <person name="Wu L."/>
            <person name="Ma J."/>
        </authorList>
    </citation>
    <scope>NUCLEOTIDE SEQUENCE [LARGE SCALE GENOMIC DNA]</scope>
    <source>
        <strain evidence="3">CCUG 58938</strain>
    </source>
</reference>
<keyword evidence="1" id="KW-0472">Membrane</keyword>